<dbReference type="KEGG" id="sla:SERLADRAFT_456944"/>
<dbReference type="AlphaFoldDB" id="F8NJ51"/>
<gene>
    <name evidence="2" type="ORF">SERLADRAFT_456944</name>
</gene>
<dbReference type="EMBL" id="GL945429">
    <property type="protein sequence ID" value="EGO29332.1"/>
    <property type="molecule type" value="Genomic_DNA"/>
</dbReference>
<feature type="region of interest" description="Disordered" evidence="1">
    <location>
        <begin position="1"/>
        <end position="41"/>
    </location>
</feature>
<reference evidence="2" key="1">
    <citation type="submission" date="2011-04" db="EMBL/GenBank/DDBJ databases">
        <title>Evolution of plant cell wall degrading machinery underlies the functional diversity of forest fungi.</title>
        <authorList>
            <consortium name="US DOE Joint Genome Institute (JGI-PGF)"/>
            <person name="Eastwood D.C."/>
            <person name="Floudas D."/>
            <person name="Binder M."/>
            <person name="Majcherczyk A."/>
            <person name="Schneider P."/>
            <person name="Aerts A."/>
            <person name="Asiegbu F.O."/>
            <person name="Baker S.E."/>
            <person name="Barry K."/>
            <person name="Bendiksby M."/>
            <person name="Blumentritt M."/>
            <person name="Coutinho P.M."/>
            <person name="Cullen D."/>
            <person name="Cullen D."/>
            <person name="Gathman A."/>
            <person name="Goodell B."/>
            <person name="Henrissat B."/>
            <person name="Ihrmark K."/>
            <person name="Kauserud H."/>
            <person name="Kohler A."/>
            <person name="LaButti K."/>
            <person name="Lapidus A."/>
            <person name="Lavin J.L."/>
            <person name="Lee Y.-H."/>
            <person name="Lindquist E."/>
            <person name="Lilly W."/>
            <person name="Lucas S."/>
            <person name="Morin E."/>
            <person name="Murat C."/>
            <person name="Oguiza J.A."/>
            <person name="Park J."/>
            <person name="Pisabarro A.G."/>
            <person name="Riley R."/>
            <person name="Rosling A."/>
            <person name="Salamov A."/>
            <person name="Schmidt O."/>
            <person name="Schmutz J."/>
            <person name="Skrede I."/>
            <person name="Stenlid J."/>
            <person name="Wiebenga A."/>
            <person name="Xie X."/>
            <person name="Kues U."/>
            <person name="Hibbett D.S."/>
            <person name="Hoffmeister D."/>
            <person name="Hogberg N."/>
            <person name="Martin F."/>
            <person name="Grigoriev I.V."/>
            <person name="Watkinson S.C."/>
        </authorList>
    </citation>
    <scope>NUCLEOTIDE SEQUENCE</scope>
    <source>
        <strain evidence="2">S7.9</strain>
    </source>
</reference>
<dbReference type="RefSeq" id="XP_007313574.1">
    <property type="nucleotide sequence ID" value="XM_007313512.1"/>
</dbReference>
<dbReference type="Proteomes" id="UP000008064">
    <property type="component" value="Unassembled WGS sequence"/>
</dbReference>
<dbReference type="OrthoDB" id="3247268at2759"/>
<organism>
    <name type="scientific">Serpula lacrymans var. lacrymans (strain S7.9)</name>
    <name type="common">Dry rot fungus</name>
    <dbReference type="NCBI Taxonomy" id="578457"/>
    <lineage>
        <taxon>Eukaryota</taxon>
        <taxon>Fungi</taxon>
        <taxon>Dikarya</taxon>
        <taxon>Basidiomycota</taxon>
        <taxon>Agaricomycotina</taxon>
        <taxon>Agaricomycetes</taxon>
        <taxon>Agaricomycetidae</taxon>
        <taxon>Boletales</taxon>
        <taxon>Coniophorineae</taxon>
        <taxon>Serpulaceae</taxon>
        <taxon>Serpula</taxon>
    </lineage>
</organism>
<sequence length="159" mass="17119">MSSPNEDFSMSTLSLNSNGSQGEDWDRSETDIQPNLSHVTPRNSVVFPAEGIEDTPGKAVCSKGKRSLSELLRLHAEKGTDVSFSAEEASRVADVLNQWINSGSSPYEGEDDFFTRSQDDSYLSAKRSPPVTDISSRPRGQSESVVSSRPSSSAGATKS</sequence>
<feature type="compositionally biased region" description="Polar residues" evidence="1">
    <location>
        <begin position="31"/>
        <end position="41"/>
    </location>
</feature>
<proteinExistence type="predicted"/>
<protein>
    <submittedName>
        <fullName evidence="2">Uncharacterized protein</fullName>
    </submittedName>
</protein>
<feature type="compositionally biased region" description="Low complexity" evidence="1">
    <location>
        <begin position="142"/>
        <end position="153"/>
    </location>
</feature>
<dbReference type="HOGENOM" id="CLU_116380_0_0_1"/>
<feature type="region of interest" description="Disordered" evidence="1">
    <location>
        <begin position="101"/>
        <end position="159"/>
    </location>
</feature>
<evidence type="ECO:0000313" key="2">
    <source>
        <dbReference type="EMBL" id="EGO29332.1"/>
    </source>
</evidence>
<dbReference type="GeneID" id="18817437"/>
<feature type="compositionally biased region" description="Polar residues" evidence="1">
    <location>
        <begin position="1"/>
        <end position="21"/>
    </location>
</feature>
<name>F8NJ51_SERL9</name>
<accession>F8NJ51</accession>
<evidence type="ECO:0000256" key="1">
    <source>
        <dbReference type="SAM" id="MobiDB-lite"/>
    </source>
</evidence>